<protein>
    <submittedName>
        <fullName evidence="1">Uncharacterized protein</fullName>
    </submittedName>
</protein>
<comment type="caution">
    <text evidence="1">The sequence shown here is derived from an EMBL/GenBank/DDBJ whole genome shotgun (WGS) entry which is preliminary data.</text>
</comment>
<dbReference type="Proteomes" id="UP001208570">
    <property type="component" value="Unassembled WGS sequence"/>
</dbReference>
<reference evidence="1" key="1">
    <citation type="journal article" date="2023" name="Mol. Biol. Evol.">
        <title>Third-Generation Sequencing Reveals the Adaptive Role of the Epigenome in Three Deep-Sea Polychaetes.</title>
        <authorList>
            <person name="Perez M."/>
            <person name="Aroh O."/>
            <person name="Sun Y."/>
            <person name="Lan Y."/>
            <person name="Juniper S.K."/>
            <person name="Young C.R."/>
            <person name="Angers B."/>
            <person name="Qian P.Y."/>
        </authorList>
    </citation>
    <scope>NUCLEOTIDE SEQUENCE</scope>
    <source>
        <strain evidence="1">P08H-3</strain>
    </source>
</reference>
<name>A0AAD9JWD7_9ANNE</name>
<keyword evidence="2" id="KW-1185">Reference proteome</keyword>
<evidence type="ECO:0000313" key="1">
    <source>
        <dbReference type="EMBL" id="KAK2160056.1"/>
    </source>
</evidence>
<dbReference type="AlphaFoldDB" id="A0AAD9JWD7"/>
<sequence>MLTLDGAGSKTDPMQSIRNAELLIKGDVIVGINVDGDCVPKAAQNEPAPLGAILTKGAVRDNLPPVARALALHEFKMASHVKMRNDFEINRTASAMQDVQKYTQDKERFSQCPNRVPSTYMFI</sequence>
<proteinExistence type="predicted"/>
<dbReference type="EMBL" id="JAODUP010000141">
    <property type="protein sequence ID" value="KAK2160056.1"/>
    <property type="molecule type" value="Genomic_DNA"/>
</dbReference>
<organism evidence="1 2">
    <name type="scientific">Paralvinella palmiformis</name>
    <dbReference type="NCBI Taxonomy" id="53620"/>
    <lineage>
        <taxon>Eukaryota</taxon>
        <taxon>Metazoa</taxon>
        <taxon>Spiralia</taxon>
        <taxon>Lophotrochozoa</taxon>
        <taxon>Annelida</taxon>
        <taxon>Polychaeta</taxon>
        <taxon>Sedentaria</taxon>
        <taxon>Canalipalpata</taxon>
        <taxon>Terebellida</taxon>
        <taxon>Terebelliformia</taxon>
        <taxon>Alvinellidae</taxon>
        <taxon>Paralvinella</taxon>
    </lineage>
</organism>
<evidence type="ECO:0000313" key="2">
    <source>
        <dbReference type="Proteomes" id="UP001208570"/>
    </source>
</evidence>
<accession>A0AAD9JWD7</accession>
<gene>
    <name evidence="1" type="ORF">LSH36_141g07030</name>
</gene>